<dbReference type="EMBL" id="BAAAQD010000001">
    <property type="protein sequence ID" value="GAA1499368.1"/>
    <property type="molecule type" value="Genomic_DNA"/>
</dbReference>
<dbReference type="InterPro" id="IPR000772">
    <property type="entry name" value="Ricin_B_lectin"/>
</dbReference>
<feature type="domain" description="Ricin B lectin" evidence="8">
    <location>
        <begin position="319"/>
        <end position="445"/>
    </location>
</feature>
<dbReference type="InterPro" id="IPR023296">
    <property type="entry name" value="Glyco_hydro_beta-prop_sf"/>
</dbReference>
<organism evidence="9 10">
    <name type="scientific">Dactylosporangium maewongense</name>
    <dbReference type="NCBI Taxonomy" id="634393"/>
    <lineage>
        <taxon>Bacteria</taxon>
        <taxon>Bacillati</taxon>
        <taxon>Actinomycetota</taxon>
        <taxon>Actinomycetes</taxon>
        <taxon>Micromonosporales</taxon>
        <taxon>Micromonosporaceae</taxon>
        <taxon>Dactylosporangium</taxon>
    </lineage>
</organism>
<keyword evidence="7" id="KW-0732">Signal</keyword>
<dbReference type="Proteomes" id="UP001501470">
    <property type="component" value="Unassembled WGS sequence"/>
</dbReference>
<dbReference type="RefSeq" id="WP_344498142.1">
    <property type="nucleotide sequence ID" value="NZ_BAAAQD010000001.1"/>
</dbReference>
<keyword evidence="2" id="KW-0624">Polysaccharide degradation</keyword>
<evidence type="ECO:0000256" key="7">
    <source>
        <dbReference type="SAM" id="SignalP"/>
    </source>
</evidence>
<sequence>MKRVLALAALLVGLLVAPVQPAVAATSGNPILPGDHPDPSIELFNGAYYVYTTASGGTTDAPGRYFHAWRSTDLTNWVDAGVVLDRATVSWASTDTRTWAPDMVYRNGKYYFYTAIATSVAVAVCDSPVGPCRDKGSPLVQGKIFNGIEAIDPMVFVDDDGQAYLYFGGSAGGGNMGVFRLNADMTSVSGTVTVQRPQNFTEAPFVFKRAGRYYLQYSNGSYADNSYNVQYSTGPGPLGPWTYGGQILSAAGAYNGPGHNGMLQYPGTDDWYMVYHRYQNGDYSKRYAALDRMYFNGDGTIARVTMTATGVEARPAPAAGGLLTGPGGKCVDVSGDDSGGNGAAVQLWDCLASAGDQHWTASGGTLRTLGRCLDVTGGSTANGALVQLWDCNGGGAQQWAPQANGTLRNPQSGRCLDSPNGATANGTRLRIWDCNGSAAQVFRLATGTIAGPGGKCVDVNGDDIGVNGARVQLWDCLASAADQHWTPSGGTLRTLGRCLDIAGNVTTNGAAVQLWDCNGVGGQQWTQQADGSLRNPQSGRCLDSPNGATANGTALRIWDCNGSAAQQFRLS</sequence>
<feature type="signal peptide" evidence="7">
    <location>
        <begin position="1"/>
        <end position="24"/>
    </location>
</feature>
<proteinExistence type="inferred from homology"/>
<dbReference type="Pfam" id="PF04616">
    <property type="entry name" value="Glyco_hydro_43"/>
    <property type="match status" value="1"/>
</dbReference>
<dbReference type="SMART" id="SM00458">
    <property type="entry name" value="RICIN"/>
    <property type="match status" value="2"/>
</dbReference>
<dbReference type="SUPFAM" id="SSF50370">
    <property type="entry name" value="Ricin B-like lectins"/>
    <property type="match status" value="2"/>
</dbReference>
<dbReference type="Pfam" id="PF00652">
    <property type="entry name" value="Ricin_B_lectin"/>
    <property type="match status" value="2"/>
</dbReference>
<reference evidence="9 10" key="1">
    <citation type="journal article" date="2019" name="Int. J. Syst. Evol. Microbiol.">
        <title>The Global Catalogue of Microorganisms (GCM) 10K type strain sequencing project: providing services to taxonomists for standard genome sequencing and annotation.</title>
        <authorList>
            <consortium name="The Broad Institute Genomics Platform"/>
            <consortium name="The Broad Institute Genome Sequencing Center for Infectious Disease"/>
            <person name="Wu L."/>
            <person name="Ma J."/>
        </authorList>
    </citation>
    <scope>NUCLEOTIDE SEQUENCE [LARGE SCALE GENOMIC DNA]</scope>
    <source>
        <strain evidence="9 10">JCM 15933</strain>
    </source>
</reference>
<evidence type="ECO:0000259" key="8">
    <source>
        <dbReference type="SMART" id="SM00458"/>
    </source>
</evidence>
<dbReference type="InterPro" id="IPR052176">
    <property type="entry name" value="Glycosyl_Hydrlase_43_Enz"/>
</dbReference>
<keyword evidence="10" id="KW-1185">Reference proteome</keyword>
<accession>A0ABN1ZHY7</accession>
<protein>
    <recommendedName>
        <fullName evidence="8">Ricin B lectin domain-containing protein</fullName>
    </recommendedName>
</protein>
<evidence type="ECO:0000256" key="1">
    <source>
        <dbReference type="ARBA" id="ARBA00009865"/>
    </source>
</evidence>
<dbReference type="PANTHER" id="PTHR43772:SF2">
    <property type="entry name" value="PUTATIVE (AFU_ORTHOLOGUE AFUA_2G04480)-RELATED"/>
    <property type="match status" value="1"/>
</dbReference>
<evidence type="ECO:0000256" key="5">
    <source>
        <dbReference type="ARBA" id="ARBA00023295"/>
    </source>
</evidence>
<keyword evidence="4" id="KW-0119">Carbohydrate metabolism</keyword>
<name>A0ABN1ZHY7_9ACTN</name>
<keyword evidence="5 6" id="KW-0326">Glycosidase</keyword>
<comment type="caution">
    <text evidence="9">The sequence shown here is derived from an EMBL/GenBank/DDBJ whole genome shotgun (WGS) entry which is preliminary data.</text>
</comment>
<comment type="similarity">
    <text evidence="1 6">Belongs to the glycosyl hydrolase 43 family.</text>
</comment>
<dbReference type="Gene3D" id="2.115.10.20">
    <property type="entry name" value="Glycosyl hydrolase domain, family 43"/>
    <property type="match status" value="1"/>
</dbReference>
<dbReference type="InterPro" id="IPR035992">
    <property type="entry name" value="Ricin_B-like_lectins"/>
</dbReference>
<keyword evidence="3 6" id="KW-0378">Hydrolase</keyword>
<keyword evidence="2" id="KW-0858">Xylan degradation</keyword>
<dbReference type="PANTHER" id="PTHR43772">
    <property type="entry name" value="ENDO-1,4-BETA-XYLANASE"/>
    <property type="match status" value="1"/>
</dbReference>
<evidence type="ECO:0000256" key="2">
    <source>
        <dbReference type="ARBA" id="ARBA00022651"/>
    </source>
</evidence>
<dbReference type="CDD" id="cd23451">
    <property type="entry name" value="beta-trefoil_Ricin_laminarinase"/>
    <property type="match status" value="2"/>
</dbReference>
<evidence type="ECO:0000256" key="6">
    <source>
        <dbReference type="RuleBase" id="RU361187"/>
    </source>
</evidence>
<dbReference type="SUPFAM" id="SSF75005">
    <property type="entry name" value="Arabinanase/levansucrase/invertase"/>
    <property type="match status" value="1"/>
</dbReference>
<dbReference type="InterPro" id="IPR006710">
    <property type="entry name" value="Glyco_hydro_43"/>
</dbReference>
<feature type="domain" description="Ricin B lectin" evidence="8">
    <location>
        <begin position="446"/>
        <end position="571"/>
    </location>
</feature>
<dbReference type="Gene3D" id="2.80.10.50">
    <property type="match status" value="2"/>
</dbReference>
<evidence type="ECO:0000256" key="3">
    <source>
        <dbReference type="ARBA" id="ARBA00022801"/>
    </source>
</evidence>
<gene>
    <name evidence="9" type="ORF">GCM10009827_000330</name>
</gene>
<evidence type="ECO:0000256" key="4">
    <source>
        <dbReference type="ARBA" id="ARBA00023277"/>
    </source>
</evidence>
<feature type="chain" id="PRO_5046296280" description="Ricin B lectin domain-containing protein" evidence="7">
    <location>
        <begin position="25"/>
        <end position="571"/>
    </location>
</feature>
<evidence type="ECO:0000313" key="10">
    <source>
        <dbReference type="Proteomes" id="UP001501470"/>
    </source>
</evidence>
<evidence type="ECO:0000313" key="9">
    <source>
        <dbReference type="EMBL" id="GAA1499368.1"/>
    </source>
</evidence>
<dbReference type="PROSITE" id="PS50231">
    <property type="entry name" value="RICIN_B_LECTIN"/>
    <property type="match status" value="2"/>
</dbReference>